<dbReference type="PIRSF" id="PIRSF000941">
    <property type="entry name" value="DUSP12"/>
    <property type="match status" value="1"/>
</dbReference>
<dbReference type="InterPro" id="IPR000340">
    <property type="entry name" value="Dual-sp_phosphatase_cat-dom"/>
</dbReference>
<evidence type="ECO:0000313" key="8">
    <source>
        <dbReference type="EMBL" id="KAA8649133.1"/>
    </source>
</evidence>
<feature type="domain" description="Tyrosine specific protein phosphatases" evidence="7">
    <location>
        <begin position="64"/>
        <end position="124"/>
    </location>
</feature>
<dbReference type="AlphaFoldDB" id="A0A5M9MW65"/>
<evidence type="ECO:0000256" key="3">
    <source>
        <dbReference type="ARBA" id="ARBA00022801"/>
    </source>
</evidence>
<dbReference type="InterPro" id="IPR016130">
    <property type="entry name" value="Tyr_Pase_AS"/>
</dbReference>
<organism evidence="8 9">
    <name type="scientific">Aspergillus tanneri</name>
    <dbReference type="NCBI Taxonomy" id="1220188"/>
    <lineage>
        <taxon>Eukaryota</taxon>
        <taxon>Fungi</taxon>
        <taxon>Dikarya</taxon>
        <taxon>Ascomycota</taxon>
        <taxon>Pezizomycotina</taxon>
        <taxon>Eurotiomycetes</taxon>
        <taxon>Eurotiomycetidae</taxon>
        <taxon>Eurotiales</taxon>
        <taxon>Aspergillaceae</taxon>
        <taxon>Aspergillus</taxon>
        <taxon>Aspergillus subgen. Circumdati</taxon>
    </lineage>
</organism>
<name>A0A5M9MW65_9EURO</name>
<dbReference type="PANTHER" id="PTHR45848:SF4">
    <property type="entry name" value="DUAL SPECIFICITY PROTEIN PHOSPHATASE 12"/>
    <property type="match status" value="1"/>
</dbReference>
<dbReference type="GeneID" id="54327730"/>
<evidence type="ECO:0000256" key="2">
    <source>
        <dbReference type="ARBA" id="ARBA00013064"/>
    </source>
</evidence>
<dbReference type="Gene3D" id="3.90.190.10">
    <property type="entry name" value="Protein tyrosine phosphatase superfamily"/>
    <property type="match status" value="1"/>
</dbReference>
<dbReference type="Proteomes" id="UP000324241">
    <property type="component" value="Unassembled WGS sequence"/>
</dbReference>
<evidence type="ECO:0000256" key="4">
    <source>
        <dbReference type="ARBA" id="ARBA00022912"/>
    </source>
</evidence>
<dbReference type="InterPro" id="IPR020422">
    <property type="entry name" value="TYR_PHOSPHATASE_DUAL_dom"/>
</dbReference>
<gene>
    <name evidence="8" type="primary">YVH1</name>
    <name evidence="8" type="ORF">ATNIH1004_005028</name>
</gene>
<evidence type="ECO:0000313" key="9">
    <source>
        <dbReference type="Proteomes" id="UP000324241"/>
    </source>
</evidence>
<evidence type="ECO:0000256" key="1">
    <source>
        <dbReference type="ARBA" id="ARBA00008601"/>
    </source>
</evidence>
<feature type="active site" description="Phosphocysteine intermediate" evidence="5">
    <location>
        <position position="87"/>
    </location>
</feature>
<dbReference type="PROSITE" id="PS50054">
    <property type="entry name" value="TYR_PHOSPHATASE_DUAL"/>
    <property type="match status" value="1"/>
</dbReference>
<dbReference type="GO" id="GO:0008138">
    <property type="term" value="F:protein tyrosine/serine/threonine phosphatase activity"/>
    <property type="evidence" value="ECO:0007669"/>
    <property type="project" value="InterPro"/>
</dbReference>
<dbReference type="EC" id="3.1.3.48" evidence="2"/>
<sequence length="350" mass="38638">MDLIPGHNIYIGGIFSLKNKAALSRANITHILSVLRLNQEDDTFAPFQHHKIEVDDVDDENLLEHFPSAVRFIQSGLDAGGSVLVHCAMGKSRSATVCIAYMLHRQPNVLTPQSALAVIRESRPLCEPNDGFMEQLSVYHQMGCPDDVTGHPFYNRWLYRREVEESVACGRAPEMKSVLFEDEQPHKPPEPSDRTTEIKCRKCRRTLATTPFIIPHVPQKGAKGPTDCAHIFLHPLTWMRPCLFPNSTPDSSESSYASPTDDAPLSGRLTCPNSSCGFNIGKFAWQGMQCSCSEWMVPALGLARARVDIFDRVNTGNGPGRLPPAALGIRLPPGMRPNSVDEPTIGRGSL</sequence>
<dbReference type="SMART" id="SM00195">
    <property type="entry name" value="DSPc"/>
    <property type="match status" value="1"/>
</dbReference>
<feature type="domain" description="Tyrosine-protein phosphatase" evidence="6">
    <location>
        <begin position="1"/>
        <end position="145"/>
    </location>
</feature>
<reference evidence="8 9" key="1">
    <citation type="submission" date="2019-08" db="EMBL/GenBank/DDBJ databases">
        <title>The genome sequence of a newly discovered highly antifungal drug resistant Aspergillus species, Aspergillus tanneri NIH 1004.</title>
        <authorList>
            <person name="Mounaud S."/>
            <person name="Singh I."/>
            <person name="Joardar V."/>
            <person name="Pakala S."/>
            <person name="Pakala S."/>
            <person name="Venepally P."/>
            <person name="Chung J.K."/>
            <person name="Losada L."/>
            <person name="Nierman W.C."/>
        </authorList>
    </citation>
    <scope>NUCLEOTIDE SEQUENCE [LARGE SCALE GENOMIC DNA]</scope>
    <source>
        <strain evidence="8 9">NIH1004</strain>
    </source>
</reference>
<dbReference type="RefSeq" id="XP_033428494.1">
    <property type="nucleotide sequence ID" value="XM_033569688.1"/>
</dbReference>
<evidence type="ECO:0000259" key="6">
    <source>
        <dbReference type="PROSITE" id="PS50054"/>
    </source>
</evidence>
<dbReference type="GO" id="GO:0004725">
    <property type="term" value="F:protein tyrosine phosphatase activity"/>
    <property type="evidence" value="ECO:0007669"/>
    <property type="project" value="UniProtKB-EC"/>
</dbReference>
<accession>A0A5M9MW65</accession>
<protein>
    <recommendedName>
        <fullName evidence="2">protein-tyrosine-phosphatase</fullName>
        <ecNumber evidence="2">3.1.3.48</ecNumber>
    </recommendedName>
</protein>
<dbReference type="EMBL" id="QUQM01000003">
    <property type="protein sequence ID" value="KAA8649133.1"/>
    <property type="molecule type" value="Genomic_DNA"/>
</dbReference>
<dbReference type="SUPFAM" id="SSF52799">
    <property type="entry name" value="(Phosphotyrosine protein) phosphatases II"/>
    <property type="match status" value="1"/>
</dbReference>
<evidence type="ECO:0000259" key="7">
    <source>
        <dbReference type="PROSITE" id="PS50056"/>
    </source>
</evidence>
<dbReference type="InterPro" id="IPR016278">
    <property type="entry name" value="DUSP12"/>
</dbReference>
<dbReference type="InterPro" id="IPR029021">
    <property type="entry name" value="Prot-tyrosine_phosphatase-like"/>
</dbReference>
<keyword evidence="3" id="KW-0378">Hydrolase</keyword>
<dbReference type="OrthoDB" id="2017893at2759"/>
<dbReference type="CDD" id="cd14518">
    <property type="entry name" value="DSP_fungal_YVH1"/>
    <property type="match status" value="1"/>
</dbReference>
<dbReference type="Pfam" id="PF00782">
    <property type="entry name" value="DSPc"/>
    <property type="match status" value="1"/>
</dbReference>
<proteinExistence type="inferred from homology"/>
<dbReference type="PROSITE" id="PS00383">
    <property type="entry name" value="TYR_PHOSPHATASE_1"/>
    <property type="match status" value="1"/>
</dbReference>
<comment type="similarity">
    <text evidence="1">Belongs to the protein-tyrosine phosphatase family. Non-receptor class dual specificity subfamily.</text>
</comment>
<keyword evidence="4" id="KW-0904">Protein phosphatase</keyword>
<dbReference type="PANTHER" id="PTHR45848">
    <property type="entry name" value="DUAL SPECIFICITY PROTEIN PHOSPHATASE 12 FAMILY MEMBER"/>
    <property type="match status" value="1"/>
</dbReference>
<evidence type="ECO:0000256" key="5">
    <source>
        <dbReference type="PIRSR" id="PIRSR000941-50"/>
    </source>
</evidence>
<comment type="caution">
    <text evidence="8">The sequence shown here is derived from an EMBL/GenBank/DDBJ whole genome shotgun (WGS) entry which is preliminary data.</text>
</comment>
<dbReference type="InterPro" id="IPR000387">
    <property type="entry name" value="Tyr_Pase_dom"/>
</dbReference>
<dbReference type="GO" id="GO:0005634">
    <property type="term" value="C:nucleus"/>
    <property type="evidence" value="ECO:0007669"/>
    <property type="project" value="TreeGrafter"/>
</dbReference>
<dbReference type="FunFam" id="3.90.190.10:FF:000104">
    <property type="entry name" value="Dual specificity phosphatase, putative"/>
    <property type="match status" value="1"/>
</dbReference>
<dbReference type="VEuPathDB" id="FungiDB:EYZ11_011215"/>
<dbReference type="PROSITE" id="PS50056">
    <property type="entry name" value="TYR_PHOSPHATASE_2"/>
    <property type="match status" value="1"/>
</dbReference>